<dbReference type="GO" id="GO:0005524">
    <property type="term" value="F:ATP binding"/>
    <property type="evidence" value="ECO:0007669"/>
    <property type="project" value="UniProtKB-KW"/>
</dbReference>
<keyword evidence="6" id="KW-0436">Ligase</keyword>
<dbReference type="SUPFAM" id="SSF100950">
    <property type="entry name" value="NagB/RpiA/CoA transferase-like"/>
    <property type="match status" value="1"/>
</dbReference>
<accession>A0A511YIH4</accession>
<dbReference type="InterPro" id="IPR037171">
    <property type="entry name" value="NagB/RpiA_transferase-like"/>
</dbReference>
<proteinExistence type="inferred from homology"/>
<comment type="similarity">
    <text evidence="1 5">Belongs to the 5-formyltetrahydrofolate cyclo-ligase family.</text>
</comment>
<sequence>MLNAMLKAEFRKKYMQKRKALSDDEAFLLSEKIFGNFIDYFKPFPNQKIHIFVPIRKFREINTELFIDYFLSRNIRVFVPKVIKTGLISVEIFTGTRYEINTWGIAEPDSDQDSGITDFDFVITPLLYCDRKGNRVGYGKGFYDGFFESISADTKKIGVNYFNPDENIDDIRDHDIPLDYLVTPDAVLSFSGLSE</sequence>
<dbReference type="InterPro" id="IPR002698">
    <property type="entry name" value="FTHF_cligase"/>
</dbReference>
<evidence type="ECO:0000256" key="3">
    <source>
        <dbReference type="ARBA" id="ARBA00022840"/>
    </source>
</evidence>
<dbReference type="GO" id="GO:0030272">
    <property type="term" value="F:5-formyltetrahydrofolate cyclo-ligase activity"/>
    <property type="evidence" value="ECO:0007669"/>
    <property type="project" value="UniProtKB-EC"/>
</dbReference>
<reference evidence="6 7" key="1">
    <citation type="submission" date="2019-07" db="EMBL/GenBank/DDBJ databases">
        <title>Whole genome shotgun sequence of Chryseobacterium hagamense NBRC 105253.</title>
        <authorList>
            <person name="Hosoyama A."/>
            <person name="Uohara A."/>
            <person name="Ohji S."/>
            <person name="Ichikawa N."/>
        </authorList>
    </citation>
    <scope>NUCLEOTIDE SEQUENCE [LARGE SCALE GENOMIC DNA]</scope>
    <source>
        <strain evidence="6 7">NBRC 105253</strain>
    </source>
</reference>
<dbReference type="GO" id="GO:0046872">
    <property type="term" value="F:metal ion binding"/>
    <property type="evidence" value="ECO:0007669"/>
    <property type="project" value="UniProtKB-KW"/>
</dbReference>
<evidence type="ECO:0000256" key="5">
    <source>
        <dbReference type="RuleBase" id="RU361279"/>
    </source>
</evidence>
<feature type="binding site" evidence="4">
    <location>
        <position position="60"/>
    </location>
    <ligand>
        <name>substrate</name>
    </ligand>
</feature>
<dbReference type="EC" id="6.3.3.2" evidence="5"/>
<dbReference type="NCBIfam" id="TIGR02727">
    <property type="entry name" value="MTHFS_bact"/>
    <property type="match status" value="1"/>
</dbReference>
<gene>
    <name evidence="6" type="primary">ygfA</name>
    <name evidence="6" type="ORF">CHA01nite_07470</name>
</gene>
<dbReference type="PANTHER" id="PTHR23407">
    <property type="entry name" value="ATPASE INHIBITOR/5-FORMYLTETRAHYDROFOLATE CYCLO-LIGASE"/>
    <property type="match status" value="1"/>
</dbReference>
<dbReference type="GO" id="GO:0009396">
    <property type="term" value="P:folic acid-containing compound biosynthetic process"/>
    <property type="evidence" value="ECO:0007669"/>
    <property type="project" value="TreeGrafter"/>
</dbReference>
<dbReference type="Gene3D" id="3.40.50.10420">
    <property type="entry name" value="NagB/RpiA/CoA transferase-like"/>
    <property type="match status" value="1"/>
</dbReference>
<keyword evidence="5" id="KW-0479">Metal-binding</keyword>
<keyword evidence="7" id="KW-1185">Reference proteome</keyword>
<dbReference type="PIRSF" id="PIRSF006806">
    <property type="entry name" value="FTHF_cligase"/>
    <property type="match status" value="1"/>
</dbReference>
<keyword evidence="5" id="KW-0460">Magnesium</keyword>
<feature type="binding site" evidence="4">
    <location>
        <begin position="135"/>
        <end position="143"/>
    </location>
    <ligand>
        <name>ATP</name>
        <dbReference type="ChEBI" id="CHEBI:30616"/>
    </ligand>
</feature>
<dbReference type="InterPro" id="IPR024185">
    <property type="entry name" value="FTHF_cligase-like_sf"/>
</dbReference>
<evidence type="ECO:0000256" key="2">
    <source>
        <dbReference type="ARBA" id="ARBA00022741"/>
    </source>
</evidence>
<dbReference type="Pfam" id="PF01812">
    <property type="entry name" value="5-FTHF_cyc-lig"/>
    <property type="match status" value="1"/>
</dbReference>
<dbReference type="GO" id="GO:0035999">
    <property type="term" value="P:tetrahydrofolate interconversion"/>
    <property type="evidence" value="ECO:0007669"/>
    <property type="project" value="TreeGrafter"/>
</dbReference>
<comment type="caution">
    <text evidence="6">The sequence shown here is derived from an EMBL/GenBank/DDBJ whole genome shotgun (WGS) entry which is preliminary data.</text>
</comment>
<evidence type="ECO:0000256" key="1">
    <source>
        <dbReference type="ARBA" id="ARBA00010638"/>
    </source>
</evidence>
<dbReference type="AlphaFoldDB" id="A0A511YIH4"/>
<name>A0A511YIH4_9FLAO</name>
<comment type="catalytic activity">
    <reaction evidence="5">
        <text>(6S)-5-formyl-5,6,7,8-tetrahydrofolate + ATP = (6R)-5,10-methenyltetrahydrofolate + ADP + phosphate</text>
        <dbReference type="Rhea" id="RHEA:10488"/>
        <dbReference type="ChEBI" id="CHEBI:30616"/>
        <dbReference type="ChEBI" id="CHEBI:43474"/>
        <dbReference type="ChEBI" id="CHEBI:57455"/>
        <dbReference type="ChEBI" id="CHEBI:57457"/>
        <dbReference type="ChEBI" id="CHEBI:456216"/>
        <dbReference type="EC" id="6.3.3.2"/>
    </reaction>
</comment>
<feature type="binding site" evidence="4">
    <location>
        <position position="53"/>
    </location>
    <ligand>
        <name>substrate</name>
    </ligand>
</feature>
<dbReference type="Proteomes" id="UP000321863">
    <property type="component" value="Unassembled WGS sequence"/>
</dbReference>
<keyword evidence="2 4" id="KW-0547">Nucleotide-binding</keyword>
<feature type="binding site" evidence="4">
    <location>
        <begin position="7"/>
        <end position="11"/>
    </location>
    <ligand>
        <name>ATP</name>
        <dbReference type="ChEBI" id="CHEBI:30616"/>
    </ligand>
</feature>
<organism evidence="6 7">
    <name type="scientific">Chryseobacterium hagamense</name>
    <dbReference type="NCBI Taxonomy" id="395935"/>
    <lineage>
        <taxon>Bacteria</taxon>
        <taxon>Pseudomonadati</taxon>
        <taxon>Bacteroidota</taxon>
        <taxon>Flavobacteriia</taxon>
        <taxon>Flavobacteriales</taxon>
        <taxon>Weeksellaceae</taxon>
        <taxon>Chryseobacterium group</taxon>
        <taxon>Chryseobacterium</taxon>
    </lineage>
</organism>
<dbReference type="PANTHER" id="PTHR23407:SF1">
    <property type="entry name" value="5-FORMYLTETRAHYDROFOLATE CYCLO-LIGASE"/>
    <property type="match status" value="1"/>
</dbReference>
<evidence type="ECO:0000313" key="7">
    <source>
        <dbReference type="Proteomes" id="UP000321863"/>
    </source>
</evidence>
<protein>
    <recommendedName>
        <fullName evidence="5">5-formyltetrahydrofolate cyclo-ligase</fullName>
        <ecNumber evidence="5">6.3.3.2</ecNumber>
    </recommendedName>
</protein>
<keyword evidence="3 4" id="KW-0067">ATP-binding</keyword>
<evidence type="ECO:0000256" key="4">
    <source>
        <dbReference type="PIRSR" id="PIRSR006806-1"/>
    </source>
</evidence>
<evidence type="ECO:0000313" key="6">
    <source>
        <dbReference type="EMBL" id="GEN75007.1"/>
    </source>
</evidence>
<comment type="cofactor">
    <cofactor evidence="5">
        <name>Mg(2+)</name>
        <dbReference type="ChEBI" id="CHEBI:18420"/>
    </cofactor>
</comment>
<dbReference type="EMBL" id="BJYJ01000002">
    <property type="protein sequence ID" value="GEN75007.1"/>
    <property type="molecule type" value="Genomic_DNA"/>
</dbReference>